<reference evidence="1 2" key="1">
    <citation type="journal article" date="2015" name="Genom Data">
        <title>Draft genome sequence of a multidrug-resistant Chryseobacterium indologenes isolate from Malaysia.</title>
        <authorList>
            <person name="Yu C.Y."/>
            <person name="Ang G.Y."/>
            <person name="Cheng H.J."/>
            <person name="Cheong Y.M."/>
            <person name="Yin W.F."/>
            <person name="Chan K.G."/>
        </authorList>
    </citation>
    <scope>NUCLEOTIDE SEQUENCE [LARGE SCALE GENOMIC DNA]</scope>
    <source>
        <strain evidence="1 2">CI_885</strain>
    </source>
</reference>
<evidence type="ECO:0000313" key="2">
    <source>
        <dbReference type="Proteomes" id="UP000037953"/>
    </source>
</evidence>
<accession>A0A0N0IU61</accession>
<proteinExistence type="predicted"/>
<dbReference type="PATRIC" id="fig|253.9.peg.2061"/>
<sequence length="178" mass="21245">MTTKEIFLLVQEELYAQNVDTEIKEDEIVWTDHYGAENSVSAWQTAVSDNGWAAWWILNDVGNDMVKIWLCKDTVITWHPPLNTIGHPAFGVRLQFFENFLIVRYHDKHRERFFIFNIHTLNKTEIFFMPSKFKSYGNELIVGKNFNNQLLKITTYPDRMEKEEVDEEYMKIRNIKFD</sequence>
<dbReference type="EMBL" id="LJOD01000019">
    <property type="protein sequence ID" value="KPE49353.1"/>
    <property type="molecule type" value="Genomic_DNA"/>
</dbReference>
<name>A0A0N0IU61_CHRID</name>
<dbReference type="AlphaFoldDB" id="A0A0N0IU61"/>
<dbReference type="RefSeq" id="WP_062702867.1">
    <property type="nucleotide sequence ID" value="NZ_LJOD01000019.1"/>
</dbReference>
<dbReference type="OrthoDB" id="1274653at2"/>
<protein>
    <submittedName>
        <fullName evidence="1">Uncharacterized protein</fullName>
    </submittedName>
</protein>
<organism evidence="1 2">
    <name type="scientific">Chryseobacterium indologenes</name>
    <name type="common">Flavobacterium indologenes</name>
    <dbReference type="NCBI Taxonomy" id="253"/>
    <lineage>
        <taxon>Bacteria</taxon>
        <taxon>Pseudomonadati</taxon>
        <taxon>Bacteroidota</taxon>
        <taxon>Flavobacteriia</taxon>
        <taxon>Flavobacteriales</taxon>
        <taxon>Weeksellaceae</taxon>
        <taxon>Chryseobacterium group</taxon>
        <taxon>Chryseobacterium</taxon>
    </lineage>
</organism>
<dbReference type="Proteomes" id="UP000037953">
    <property type="component" value="Unassembled WGS sequence"/>
</dbReference>
<reference evidence="2" key="2">
    <citation type="submission" date="2015-09" db="EMBL/GenBank/DDBJ databases">
        <title>Draft genome sequence of a multidrug-resistant Chryseobacterium indologenes isolate from Malaysia.</title>
        <authorList>
            <person name="Yu C.Y."/>
            <person name="Ang G.Y."/>
            <person name="Chan K.-G."/>
        </authorList>
    </citation>
    <scope>NUCLEOTIDE SEQUENCE [LARGE SCALE GENOMIC DNA]</scope>
    <source>
        <strain evidence="2">CI_885</strain>
    </source>
</reference>
<evidence type="ECO:0000313" key="1">
    <source>
        <dbReference type="EMBL" id="KPE49353.1"/>
    </source>
</evidence>
<comment type="caution">
    <text evidence="1">The sequence shown here is derived from an EMBL/GenBank/DDBJ whole genome shotgun (WGS) entry which is preliminary data.</text>
</comment>
<gene>
    <name evidence="1" type="ORF">AOB46_20430</name>
</gene>